<gene>
    <name evidence="2" type="ORF">DF3PA_80026</name>
</gene>
<protein>
    <recommendedName>
        <fullName evidence="1">Phage-Barnase-EndoU-ColicinE5/D-RelE like nuclease 2 domain-containing protein</fullName>
    </recommendedName>
</protein>
<evidence type="ECO:0000259" key="1">
    <source>
        <dbReference type="Pfam" id="PF18810"/>
    </source>
</evidence>
<organism evidence="2 3">
    <name type="scientific">Candidatus Defluviicoccus seviourii</name>
    <dbReference type="NCBI Taxonomy" id="2565273"/>
    <lineage>
        <taxon>Bacteria</taxon>
        <taxon>Pseudomonadati</taxon>
        <taxon>Pseudomonadota</taxon>
        <taxon>Alphaproteobacteria</taxon>
        <taxon>Rhodospirillales</taxon>
        <taxon>Rhodospirillaceae</taxon>
        <taxon>Defluviicoccus</taxon>
    </lineage>
</organism>
<name>A0A564WHD7_9PROT</name>
<keyword evidence="3" id="KW-1185">Reference proteome</keyword>
<evidence type="ECO:0000313" key="3">
    <source>
        <dbReference type="Proteomes" id="UP000326641"/>
    </source>
</evidence>
<comment type="caution">
    <text evidence="2">The sequence shown here is derived from an EMBL/GenBank/DDBJ whole genome shotgun (WGS) entry which is preliminary data.</text>
</comment>
<evidence type="ECO:0000313" key="2">
    <source>
        <dbReference type="EMBL" id="VUX47866.1"/>
    </source>
</evidence>
<dbReference type="AlphaFoldDB" id="A0A564WHD7"/>
<proteinExistence type="predicted"/>
<dbReference type="Proteomes" id="UP000326641">
    <property type="component" value="Unassembled WGS sequence"/>
</dbReference>
<accession>A0A564WHD7</accession>
<dbReference type="Pfam" id="PF18810">
    <property type="entry name" value="PBECR2"/>
    <property type="match status" value="1"/>
</dbReference>
<reference evidence="2" key="1">
    <citation type="submission" date="2018-11" db="EMBL/GenBank/DDBJ databases">
        <authorList>
            <person name="Onetto C."/>
        </authorList>
    </citation>
    <scope>NUCLEOTIDE SEQUENCE [LARGE SCALE GENOMIC DNA]</scope>
</reference>
<feature type="domain" description="Phage-Barnase-EndoU-ColicinE5/D-RelE like nuclease 2" evidence="1">
    <location>
        <begin position="1"/>
        <end position="78"/>
    </location>
</feature>
<dbReference type="InterPro" id="IPR041110">
    <property type="entry name" value="PBECR2"/>
</dbReference>
<sequence length="95" mass="10435">MPFLQELIEEPFEVWLTFERHRGTGKVVLRRRSIKLLGIPGGSLLFVAHARAGLFEGWTLVPATPTQLMRWRLGKLVWGRGGSVTEVAGAVPGAG</sequence>
<dbReference type="EMBL" id="UXAT02000053">
    <property type="protein sequence ID" value="VUX47866.1"/>
    <property type="molecule type" value="Genomic_DNA"/>
</dbReference>